<evidence type="ECO:0000313" key="2">
    <source>
        <dbReference type="Proteomes" id="UP000193944"/>
    </source>
</evidence>
<proteinExistence type="predicted"/>
<name>A0A1Y1VUD7_9FUNG</name>
<evidence type="ECO:0000313" key="1">
    <source>
        <dbReference type="EMBL" id="ORX64908.1"/>
    </source>
</evidence>
<gene>
    <name evidence="1" type="ORF">BCR32DRAFT_330476</name>
</gene>
<dbReference type="Pfam" id="PF12784">
    <property type="entry name" value="PDDEXK_2"/>
    <property type="match status" value="1"/>
</dbReference>
<dbReference type="EMBL" id="MCFG01000490">
    <property type="protein sequence ID" value="ORX64908.1"/>
    <property type="molecule type" value="Genomic_DNA"/>
</dbReference>
<accession>A0A1Y1VUD7</accession>
<feature type="non-terminal residue" evidence="1">
    <location>
        <position position="165"/>
    </location>
</feature>
<dbReference type="PANTHER" id="PTHR41317:SF1">
    <property type="entry name" value="PD-(D_E)XK NUCLEASE FAMILY TRANSPOSASE"/>
    <property type="match status" value="1"/>
</dbReference>
<protein>
    <submittedName>
        <fullName evidence="1">Uncharacterized protein</fullName>
    </submittedName>
</protein>
<organism evidence="1 2">
    <name type="scientific">Anaeromyces robustus</name>
    <dbReference type="NCBI Taxonomy" id="1754192"/>
    <lineage>
        <taxon>Eukaryota</taxon>
        <taxon>Fungi</taxon>
        <taxon>Fungi incertae sedis</taxon>
        <taxon>Chytridiomycota</taxon>
        <taxon>Chytridiomycota incertae sedis</taxon>
        <taxon>Neocallimastigomycetes</taxon>
        <taxon>Neocallimastigales</taxon>
        <taxon>Neocallimastigaceae</taxon>
        <taxon>Anaeromyces</taxon>
    </lineage>
</organism>
<reference evidence="1 2" key="1">
    <citation type="submission" date="2016-08" db="EMBL/GenBank/DDBJ databases">
        <title>A Parts List for Fungal Cellulosomes Revealed by Comparative Genomics.</title>
        <authorList>
            <consortium name="DOE Joint Genome Institute"/>
            <person name="Haitjema C.H."/>
            <person name="Gilmore S.P."/>
            <person name="Henske J.K."/>
            <person name="Solomon K.V."/>
            <person name="De Groot R."/>
            <person name="Kuo A."/>
            <person name="Mondo S.J."/>
            <person name="Salamov A.A."/>
            <person name="Labutti K."/>
            <person name="Zhao Z."/>
            <person name="Chiniquy J."/>
            <person name="Barry K."/>
            <person name="Brewer H.M."/>
            <person name="Purvine S.O."/>
            <person name="Wright A.T."/>
            <person name="Boxma B."/>
            <person name="Van Alen T."/>
            <person name="Hackstein J.H."/>
            <person name="Baker S.E."/>
            <person name="Grigoriev I.V."/>
            <person name="O'Malley M.A."/>
        </authorList>
    </citation>
    <scope>NUCLEOTIDE SEQUENCE [LARGE SCALE GENOMIC DNA]</scope>
    <source>
        <strain evidence="1 2">S4</strain>
    </source>
</reference>
<dbReference type="OrthoDB" id="6427855at2759"/>
<comment type="caution">
    <text evidence="1">The sequence shown here is derived from an EMBL/GenBank/DDBJ whole genome shotgun (WGS) entry which is preliminary data.</text>
</comment>
<dbReference type="Proteomes" id="UP000193944">
    <property type="component" value="Unassembled WGS sequence"/>
</dbReference>
<keyword evidence="2" id="KW-1185">Reference proteome</keyword>
<reference evidence="1 2" key="2">
    <citation type="submission" date="2016-08" db="EMBL/GenBank/DDBJ databases">
        <title>Pervasive Adenine N6-methylation of Active Genes in Fungi.</title>
        <authorList>
            <consortium name="DOE Joint Genome Institute"/>
            <person name="Mondo S.J."/>
            <person name="Dannebaum R.O."/>
            <person name="Kuo R.C."/>
            <person name="Labutti K."/>
            <person name="Haridas S."/>
            <person name="Kuo A."/>
            <person name="Salamov A."/>
            <person name="Ahrendt S.R."/>
            <person name="Lipzen A."/>
            <person name="Sullivan W."/>
            <person name="Andreopoulos W.B."/>
            <person name="Clum A."/>
            <person name="Lindquist E."/>
            <person name="Daum C."/>
            <person name="Ramamoorthy G.K."/>
            <person name="Gryganskyi A."/>
            <person name="Culley D."/>
            <person name="Magnuson J.K."/>
            <person name="James T.Y."/>
            <person name="O'Malley M.A."/>
            <person name="Stajich J.E."/>
            <person name="Spatafora J.W."/>
            <person name="Visel A."/>
            <person name="Grigoriev I.V."/>
        </authorList>
    </citation>
    <scope>NUCLEOTIDE SEQUENCE [LARGE SCALE GENOMIC DNA]</scope>
    <source>
        <strain evidence="1 2">S4</strain>
    </source>
</reference>
<sequence length="165" mass="19918">MVTETENHEFIIIEIQFPKTGNMFKRSLFHASGVIFHSLSSREKYEEIPNVILINILNNNLFTDAEDMDQRHWIFEVAERNTKKEKGFKDLIKFHFIELSKFKYESNEIMKKQFPWILFLLDPNNGYFRIKKMLTCFLKARGTLYELSKDKYIRESYEQLSKQWS</sequence>
<dbReference type="AlphaFoldDB" id="A0A1Y1VUD7"/>
<dbReference type="PANTHER" id="PTHR41317">
    <property type="entry name" value="PD-(D_E)XK NUCLEASE FAMILY TRANSPOSASE"/>
    <property type="match status" value="1"/>
</dbReference>